<dbReference type="EMBL" id="OX365931">
    <property type="protein sequence ID" value="CAI4059021.1"/>
    <property type="molecule type" value="Genomic_DNA"/>
</dbReference>
<keyword evidence="7" id="KW-1185">Reference proteome</keyword>
<organism evidence="6 7">
    <name type="scientific">Saccharomyces uvarum</name>
    <name type="common">Yeast</name>
    <name type="synonym">Saccharomyces bayanus var. uvarum</name>
    <dbReference type="NCBI Taxonomy" id="230603"/>
    <lineage>
        <taxon>Eukaryota</taxon>
        <taxon>Fungi</taxon>
        <taxon>Dikarya</taxon>
        <taxon>Ascomycota</taxon>
        <taxon>Saccharomycotina</taxon>
        <taxon>Saccharomycetes</taxon>
        <taxon>Saccharomycetales</taxon>
        <taxon>Saccharomycetaceae</taxon>
        <taxon>Saccharomyces</taxon>
    </lineage>
</organism>
<dbReference type="Gene3D" id="3.40.50.720">
    <property type="entry name" value="NAD(P)-binding Rossmann-like Domain"/>
    <property type="match status" value="1"/>
</dbReference>
<evidence type="ECO:0000313" key="7">
    <source>
        <dbReference type="Proteomes" id="UP001162085"/>
    </source>
</evidence>
<dbReference type="InterPro" id="IPR033524">
    <property type="entry name" value="Glu/Leu/Phe/Val_DH_AS"/>
</dbReference>
<accession>A0ABN8WW22</accession>
<feature type="domain" description="Glutamate/phenylalanine/leucine/valine/L-tryptophan dehydrogenase C-terminal" evidence="5">
    <location>
        <begin position="716"/>
        <end position="987"/>
    </location>
</feature>
<dbReference type="Proteomes" id="UP001162085">
    <property type="component" value="Chromosome 4"/>
</dbReference>
<dbReference type="Pfam" id="PF00208">
    <property type="entry name" value="ELFV_dehydrog"/>
    <property type="match status" value="1"/>
</dbReference>
<dbReference type="InterPro" id="IPR055480">
    <property type="entry name" value="NAD-GDH_N"/>
</dbReference>
<evidence type="ECO:0000256" key="2">
    <source>
        <dbReference type="ARBA" id="ARBA00023002"/>
    </source>
</evidence>
<dbReference type="PROSITE" id="PS00074">
    <property type="entry name" value="GLFV_DEHYDROGENASE"/>
    <property type="match status" value="1"/>
</dbReference>
<comment type="catalytic activity">
    <reaction evidence="4">
        <text>L-glutamate + NAD(+) + H2O = 2-oxoglutarate + NH4(+) + NADH + H(+)</text>
        <dbReference type="Rhea" id="RHEA:15133"/>
        <dbReference type="ChEBI" id="CHEBI:15377"/>
        <dbReference type="ChEBI" id="CHEBI:15378"/>
        <dbReference type="ChEBI" id="CHEBI:16810"/>
        <dbReference type="ChEBI" id="CHEBI:28938"/>
        <dbReference type="ChEBI" id="CHEBI:29985"/>
        <dbReference type="ChEBI" id="CHEBI:57540"/>
        <dbReference type="ChEBI" id="CHEBI:57945"/>
        <dbReference type="EC" id="1.4.1.2"/>
    </reaction>
</comment>
<dbReference type="SUPFAM" id="SSF51735">
    <property type="entry name" value="NAD(P)-binding Rossmann-fold domains"/>
    <property type="match status" value="1"/>
</dbReference>
<dbReference type="InterPro" id="IPR046346">
    <property type="entry name" value="Aminoacid_DH-like_N_sf"/>
</dbReference>
<evidence type="ECO:0000256" key="4">
    <source>
        <dbReference type="PIRNR" id="PIRNR000184"/>
    </source>
</evidence>
<dbReference type="SUPFAM" id="SSF53223">
    <property type="entry name" value="Aminoacid dehydrogenase-like, N-terminal domain"/>
    <property type="match status" value="1"/>
</dbReference>
<evidence type="ECO:0000256" key="1">
    <source>
        <dbReference type="ARBA" id="ARBA00006382"/>
    </source>
</evidence>
<comment type="similarity">
    <text evidence="1 4">Belongs to the Glu/Leu/Phe/Val dehydrogenases family.</text>
</comment>
<evidence type="ECO:0000313" key="6">
    <source>
        <dbReference type="EMBL" id="CAI4059021.1"/>
    </source>
</evidence>
<keyword evidence="3 4" id="KW-0520">NAD</keyword>
<proteinExistence type="inferred from homology"/>
<dbReference type="SMART" id="SM00839">
    <property type="entry name" value="ELFV_dehydrog"/>
    <property type="match status" value="1"/>
</dbReference>
<dbReference type="InterPro" id="IPR056365">
    <property type="entry name" value="NAD-GDH_2nd"/>
</dbReference>
<gene>
    <name evidence="6" type="primary">SUVZ04G0290</name>
    <name evidence="6" type="ORF">SUVZ_04G0290</name>
</gene>
<evidence type="ECO:0000256" key="3">
    <source>
        <dbReference type="ARBA" id="ARBA00023027"/>
    </source>
</evidence>
<dbReference type="Pfam" id="PF23152">
    <property type="entry name" value="GDH_2nd"/>
    <property type="match status" value="1"/>
</dbReference>
<dbReference type="EC" id="1.4.1.2" evidence="4"/>
<dbReference type="Pfam" id="PF23147">
    <property type="entry name" value="GDH2_N"/>
    <property type="match status" value="1"/>
</dbReference>
<comment type="function">
    <text evidence="4">NAD(+)-dependent glutamate dehydrogenase which degrades glutamate to ammonia and alpha-ketoglutarate.</text>
</comment>
<dbReference type="InterPro" id="IPR036291">
    <property type="entry name" value="NAD(P)-bd_dom_sf"/>
</dbReference>
<protein>
    <recommendedName>
        <fullName evidence="4">NAD-specific glutamate dehydrogenase</fullName>
        <ecNumber evidence="4">1.4.1.2</ecNumber>
    </recommendedName>
</protein>
<dbReference type="PANTHER" id="PTHR11606">
    <property type="entry name" value="GLUTAMATE DEHYDROGENASE"/>
    <property type="match status" value="1"/>
</dbReference>
<dbReference type="PIRSF" id="PIRSF000184">
    <property type="entry name" value="GDH_NAD"/>
    <property type="match status" value="1"/>
</dbReference>
<name>A0ABN8WW22_SACUV</name>
<dbReference type="InterPro" id="IPR006096">
    <property type="entry name" value="Glu/Leu/Phe/Val/Trp_DH_C"/>
</dbReference>
<sequence>MLFDHKNSSALTSLNTPDIASLSISSMSDYHVFDFPGKDLQREEVIDLLDQQGFIPDDLIEQEVDWFYNSLGIDDLFFSRESPQLISNIIHSLYASKLDFFAKSKFNGIQPRLFSIKNKIITNDNHAIFMESNTGVSISDSQQKNFKFANNAVGNDTLEHAKDTIENNKTQMCDSCPPYELDSEIDDLFLDEISQKNCRLVSFWAPESELKLTFVYESVFPNDDDAAGVDISSQDLLKGHIESISDKTMFKVSSNENKKLYGLLIKLVKEREGPVIKTTRSVENKEEIRLLVAYKRFTTKRYYSAVNSLFHYYKLKPSKFYLESFNVENDDIIIFSVYLNENQQFEDVLLHDVEAALRQIEREASLLYAIPNNSFHKVYQKRQFSPKEAIYAHIGAIFINHFVNRLGSDYQNLLSQITIKRNDTTLLEIVENLKRKLRNETLTQQTIINIMSKHYTIISKLYKNFAQIHYYHDNTKDMEKTVSFQRLERVEPFKNDQEFEAYLNKFIPNDSPDLLILKTLDIFNKSILKTNFFITRKVAISFRLDPSLVMSKFEYPETPFGIFFVVGNTFKGFHIRFRDIARGGIRIVCSRNQDIYDLNSKNVIDENYQLASTQQRKNKDIPEGGSKGVILLNPGLVEHDQTFVAFSQYVDAMIDILINDPLKENYVNLLPKEEILFFGPDEGTAGFVDWATNHARVRNCPWWKSFLTGKSPSLGGIPHDEYGMTSLGVRAYVNKIYETLNLTNSTVYKFQTGGPDGDLGSNEILLSSSNECYLGILDGSGVLCDPKGLDKDELLRLARERKMISEFDISRLSNNGFFVPVDAMDIMLPNGTIVANGTTFRNTFHTQIFKFVDHIDIFVPCGGRPNSITLNNLHYFVDEKTGKCKIPYIVEGANLFITQPAKNALEEHGCVLFKDASANKGGVTSSSMEVLASLALNDDDFVHKFIGDASGERSALYKAYVVEVQSRIQRNAELEFGQLWNLNQLNGTHISEISNQLSFTINKLNDDLVASEELWLNDLKLRNYLLLNKIIPKILIDVAGSDSVLESIPESYLKVLLSSYLSSTFVYQNGLDVNIGKFLEFIGGLKRETEANA</sequence>
<dbReference type="PANTHER" id="PTHR11606:SF24">
    <property type="entry name" value="NAD-SPECIFIC GLUTAMATE DEHYDROGENASE"/>
    <property type="match status" value="1"/>
</dbReference>
<evidence type="ECO:0000259" key="5">
    <source>
        <dbReference type="SMART" id="SM00839"/>
    </source>
</evidence>
<reference evidence="6" key="1">
    <citation type="submission" date="2022-10" db="EMBL/GenBank/DDBJ databases">
        <authorList>
            <person name="Byrne P K."/>
        </authorList>
    </citation>
    <scope>NUCLEOTIDE SEQUENCE</scope>
    <source>
        <strain evidence="6">ZP964</strain>
    </source>
</reference>
<keyword evidence="2 4" id="KW-0560">Oxidoreductase</keyword>
<dbReference type="InterPro" id="IPR016210">
    <property type="entry name" value="NAD-GDH_euk"/>
</dbReference>